<sequence>ENSLGGERTNSLETFEARSSLS</sequence>
<dbReference type="KEGG" id="gsl:Gasu_63680"/>
<proteinExistence type="predicted"/>
<dbReference type="EMBL" id="KB454680">
    <property type="protein sequence ID" value="EME25975.1"/>
    <property type="molecule type" value="Genomic_DNA"/>
</dbReference>
<dbReference type="Gramene" id="EME25975">
    <property type="protein sequence ID" value="EME25975"/>
    <property type="gene ID" value="Gasu_63680"/>
</dbReference>
<feature type="non-terminal residue" evidence="2">
    <location>
        <position position="1"/>
    </location>
</feature>
<protein>
    <submittedName>
        <fullName evidence="2">Uncharacterized protein</fullName>
    </submittedName>
</protein>
<keyword evidence="3" id="KW-1185">Reference proteome</keyword>
<name>M2WQB6_GALSU</name>
<evidence type="ECO:0000256" key="1">
    <source>
        <dbReference type="SAM" id="MobiDB-lite"/>
    </source>
</evidence>
<dbReference type="Proteomes" id="UP000030680">
    <property type="component" value="Unassembled WGS sequence"/>
</dbReference>
<evidence type="ECO:0000313" key="2">
    <source>
        <dbReference type="EMBL" id="EME25975.1"/>
    </source>
</evidence>
<evidence type="ECO:0000313" key="3">
    <source>
        <dbReference type="Proteomes" id="UP000030680"/>
    </source>
</evidence>
<feature type="region of interest" description="Disordered" evidence="1">
    <location>
        <begin position="1"/>
        <end position="22"/>
    </location>
</feature>
<organism evidence="2 3">
    <name type="scientific">Galdieria sulphuraria</name>
    <name type="common">Red alga</name>
    <dbReference type="NCBI Taxonomy" id="130081"/>
    <lineage>
        <taxon>Eukaryota</taxon>
        <taxon>Rhodophyta</taxon>
        <taxon>Bangiophyceae</taxon>
        <taxon>Galdieriales</taxon>
        <taxon>Galdieriaceae</taxon>
        <taxon>Galdieria</taxon>
    </lineage>
</organism>
<reference evidence="3" key="1">
    <citation type="journal article" date="2013" name="Science">
        <title>Gene transfer from bacteria and archaea facilitated evolution of an extremophilic eukaryote.</title>
        <authorList>
            <person name="Schonknecht G."/>
            <person name="Chen W.H."/>
            <person name="Ternes C.M."/>
            <person name="Barbier G.G."/>
            <person name="Shrestha R.P."/>
            <person name="Stanke M."/>
            <person name="Brautigam A."/>
            <person name="Baker B.J."/>
            <person name="Banfield J.F."/>
            <person name="Garavito R.M."/>
            <person name="Carr K."/>
            <person name="Wilkerson C."/>
            <person name="Rensing S.A."/>
            <person name="Gagneul D."/>
            <person name="Dickenson N.E."/>
            <person name="Oesterhelt C."/>
            <person name="Lercher M.J."/>
            <person name="Weber A.P."/>
        </authorList>
    </citation>
    <scope>NUCLEOTIDE SEQUENCE [LARGE SCALE GENOMIC DNA]</scope>
    <source>
        <strain evidence="3">074W</strain>
    </source>
</reference>
<gene>
    <name evidence="2" type="ORF">Gasu_63680</name>
</gene>
<dbReference type="AlphaFoldDB" id="M2WQB6"/>
<accession>M2WQB6</accession>